<evidence type="ECO:0000313" key="2">
    <source>
        <dbReference type="Proteomes" id="UP000029981"/>
    </source>
</evidence>
<protein>
    <submittedName>
        <fullName evidence="1">Uncharacterized protein</fullName>
    </submittedName>
</protein>
<dbReference type="EMBL" id="CM002922">
    <property type="protein sequence ID" value="KGN64311.1"/>
    <property type="molecule type" value="Genomic_DNA"/>
</dbReference>
<gene>
    <name evidence="1" type="ORF">Csa_1G046085</name>
</gene>
<evidence type="ECO:0000313" key="1">
    <source>
        <dbReference type="EMBL" id="KGN64311.1"/>
    </source>
</evidence>
<reference evidence="1 2" key="3">
    <citation type="journal article" date="2010" name="BMC Genomics">
        <title>Transcriptome sequencing and comparative analysis of cucumber flowers with different sex types.</title>
        <authorList>
            <person name="Guo S."/>
            <person name="Zheng Y."/>
            <person name="Joung J.G."/>
            <person name="Liu S."/>
            <person name="Zhang Z."/>
            <person name="Crasta O.R."/>
            <person name="Sobral B.W."/>
            <person name="Xu Y."/>
            <person name="Huang S."/>
            <person name="Fei Z."/>
        </authorList>
    </citation>
    <scope>NUCLEOTIDE SEQUENCE [LARGE SCALE GENOMIC DNA]</scope>
    <source>
        <strain evidence="2">cv. 9930</strain>
    </source>
</reference>
<reference evidence="1 2" key="2">
    <citation type="journal article" date="2009" name="PLoS ONE">
        <title>An integrated genetic and cytogenetic map of the cucumber genome.</title>
        <authorList>
            <person name="Ren Y."/>
            <person name="Zhang Z."/>
            <person name="Liu J."/>
            <person name="Staub J.E."/>
            <person name="Han Y."/>
            <person name="Cheng Z."/>
            <person name="Li X."/>
            <person name="Lu J."/>
            <person name="Miao H."/>
            <person name="Kang H."/>
            <person name="Xie B."/>
            <person name="Gu X."/>
            <person name="Wang X."/>
            <person name="Du Y."/>
            <person name="Jin W."/>
            <person name="Huang S."/>
        </authorList>
    </citation>
    <scope>NUCLEOTIDE SEQUENCE [LARGE SCALE GENOMIC DNA]</scope>
    <source>
        <strain evidence="2">cv. 9930</strain>
    </source>
</reference>
<keyword evidence="2" id="KW-1185">Reference proteome</keyword>
<reference evidence="1 2" key="4">
    <citation type="journal article" date="2011" name="BMC Genomics">
        <title>RNA-Seq improves annotation of protein-coding genes in the cucumber genome.</title>
        <authorList>
            <person name="Li Z."/>
            <person name="Zhang Z."/>
            <person name="Yan P."/>
            <person name="Huang S."/>
            <person name="Fei Z."/>
            <person name="Lin K."/>
        </authorList>
    </citation>
    <scope>NUCLEOTIDE SEQUENCE [LARGE SCALE GENOMIC DNA]</scope>
    <source>
        <strain evidence="2">cv. 9930</strain>
    </source>
</reference>
<reference evidence="1 2" key="1">
    <citation type="journal article" date="2009" name="Nat. Genet.">
        <title>The genome of the cucumber, Cucumis sativus L.</title>
        <authorList>
            <person name="Huang S."/>
            <person name="Li R."/>
            <person name="Zhang Z."/>
            <person name="Li L."/>
            <person name="Gu X."/>
            <person name="Fan W."/>
            <person name="Lucas W.J."/>
            <person name="Wang X."/>
            <person name="Xie B."/>
            <person name="Ni P."/>
            <person name="Ren Y."/>
            <person name="Zhu H."/>
            <person name="Li J."/>
            <person name="Lin K."/>
            <person name="Jin W."/>
            <person name="Fei Z."/>
            <person name="Li G."/>
            <person name="Staub J."/>
            <person name="Kilian A."/>
            <person name="van der Vossen E.A."/>
            <person name="Wu Y."/>
            <person name="Guo J."/>
            <person name="He J."/>
            <person name="Jia Z."/>
            <person name="Ren Y."/>
            <person name="Tian G."/>
            <person name="Lu Y."/>
            <person name="Ruan J."/>
            <person name="Qian W."/>
            <person name="Wang M."/>
            <person name="Huang Q."/>
            <person name="Li B."/>
            <person name="Xuan Z."/>
            <person name="Cao J."/>
            <person name="Asan"/>
            <person name="Wu Z."/>
            <person name="Zhang J."/>
            <person name="Cai Q."/>
            <person name="Bai Y."/>
            <person name="Zhao B."/>
            <person name="Han Y."/>
            <person name="Li Y."/>
            <person name="Li X."/>
            <person name="Wang S."/>
            <person name="Shi Q."/>
            <person name="Liu S."/>
            <person name="Cho W.K."/>
            <person name="Kim J.Y."/>
            <person name="Xu Y."/>
            <person name="Heller-Uszynska K."/>
            <person name="Miao H."/>
            <person name="Cheng Z."/>
            <person name="Zhang S."/>
            <person name="Wu J."/>
            <person name="Yang Y."/>
            <person name="Kang H."/>
            <person name="Li M."/>
            <person name="Liang H."/>
            <person name="Ren X."/>
            <person name="Shi Z."/>
            <person name="Wen M."/>
            <person name="Jian M."/>
            <person name="Yang H."/>
            <person name="Zhang G."/>
            <person name="Yang Z."/>
            <person name="Chen R."/>
            <person name="Liu S."/>
            <person name="Li J."/>
            <person name="Ma L."/>
            <person name="Liu H."/>
            <person name="Zhou Y."/>
            <person name="Zhao J."/>
            <person name="Fang X."/>
            <person name="Li G."/>
            <person name="Fang L."/>
            <person name="Li Y."/>
            <person name="Liu D."/>
            <person name="Zheng H."/>
            <person name="Zhang Y."/>
            <person name="Qin N."/>
            <person name="Li Z."/>
            <person name="Yang G."/>
            <person name="Yang S."/>
            <person name="Bolund L."/>
            <person name="Kristiansen K."/>
            <person name="Zheng H."/>
            <person name="Li S."/>
            <person name="Zhang X."/>
            <person name="Yang H."/>
            <person name="Wang J."/>
            <person name="Sun R."/>
            <person name="Zhang B."/>
            <person name="Jiang S."/>
            <person name="Wang J."/>
            <person name="Du Y."/>
            <person name="Li S."/>
        </authorList>
    </citation>
    <scope>NUCLEOTIDE SEQUENCE [LARGE SCALE GENOMIC DNA]</scope>
    <source>
        <strain evidence="2">cv. 9930</strain>
    </source>
</reference>
<dbReference type="AlphaFoldDB" id="A0A0A0LWA7"/>
<dbReference type="Proteomes" id="UP000029981">
    <property type="component" value="Chromosome 1"/>
</dbReference>
<dbReference type="Gramene" id="KGN64311">
    <property type="protein sequence ID" value="KGN64311"/>
    <property type="gene ID" value="Csa_1G046085"/>
</dbReference>
<sequence>MKSETFKNSKIRKLISIQNKMLSDPNFNDNTRLPYGSLELWNLIWKAYLACPQLKIKWEICAKLQLKSKAKFLPTQE</sequence>
<name>A0A0A0LWA7_CUCSA</name>
<proteinExistence type="predicted"/>
<organism evidence="1 2">
    <name type="scientific">Cucumis sativus</name>
    <name type="common">Cucumber</name>
    <dbReference type="NCBI Taxonomy" id="3659"/>
    <lineage>
        <taxon>Eukaryota</taxon>
        <taxon>Viridiplantae</taxon>
        <taxon>Streptophyta</taxon>
        <taxon>Embryophyta</taxon>
        <taxon>Tracheophyta</taxon>
        <taxon>Spermatophyta</taxon>
        <taxon>Magnoliopsida</taxon>
        <taxon>eudicotyledons</taxon>
        <taxon>Gunneridae</taxon>
        <taxon>Pentapetalae</taxon>
        <taxon>rosids</taxon>
        <taxon>fabids</taxon>
        <taxon>Cucurbitales</taxon>
        <taxon>Cucurbitaceae</taxon>
        <taxon>Benincaseae</taxon>
        <taxon>Cucumis</taxon>
    </lineage>
</organism>
<accession>A0A0A0LWA7</accession>